<keyword evidence="6 7" id="KW-0539">Nucleus</keyword>
<evidence type="ECO:0000256" key="5">
    <source>
        <dbReference type="ARBA" id="ARBA00023187"/>
    </source>
</evidence>
<comment type="function">
    <text evidence="7">Required for pre-mRNA splicing.</text>
</comment>
<name>A0A7S0XQD6_9STRA</name>
<evidence type="ECO:0000256" key="7">
    <source>
        <dbReference type="RuleBase" id="RU367025"/>
    </source>
</evidence>
<dbReference type="GO" id="GO:0000398">
    <property type="term" value="P:mRNA splicing, via spliceosome"/>
    <property type="evidence" value="ECO:0007669"/>
    <property type="project" value="UniProtKB-UniRule"/>
</dbReference>
<dbReference type="InterPro" id="IPR005037">
    <property type="entry name" value="PRP38"/>
</dbReference>
<feature type="compositionally biased region" description="Basic and acidic residues" evidence="8">
    <location>
        <begin position="372"/>
        <end position="390"/>
    </location>
</feature>
<keyword evidence="4 7" id="KW-0747">Spliceosome</keyword>
<evidence type="ECO:0000256" key="2">
    <source>
        <dbReference type="ARBA" id="ARBA00006164"/>
    </source>
</evidence>
<protein>
    <recommendedName>
        <fullName evidence="7">Pre-mRNA-splicing factor 38</fullName>
    </recommendedName>
</protein>
<feature type="compositionally biased region" description="Basic residues" evidence="8">
    <location>
        <begin position="487"/>
        <end position="496"/>
    </location>
</feature>
<gene>
    <name evidence="9" type="ORF">PDEL0327_LOCUS1006</name>
</gene>
<evidence type="ECO:0000256" key="6">
    <source>
        <dbReference type="ARBA" id="ARBA00023242"/>
    </source>
</evidence>
<proteinExistence type="inferred from homology"/>
<feature type="compositionally biased region" description="Basic and acidic residues" evidence="8">
    <location>
        <begin position="304"/>
        <end position="356"/>
    </location>
</feature>
<feature type="compositionally biased region" description="Basic and acidic residues" evidence="8">
    <location>
        <begin position="410"/>
        <end position="419"/>
    </location>
</feature>
<evidence type="ECO:0000256" key="1">
    <source>
        <dbReference type="ARBA" id="ARBA00004123"/>
    </source>
</evidence>
<feature type="region of interest" description="Disordered" evidence="8">
    <location>
        <begin position="303"/>
        <end position="496"/>
    </location>
</feature>
<organism evidence="9">
    <name type="scientific">Pseudo-nitzschia delicatissima</name>
    <dbReference type="NCBI Taxonomy" id="44447"/>
    <lineage>
        <taxon>Eukaryota</taxon>
        <taxon>Sar</taxon>
        <taxon>Stramenopiles</taxon>
        <taxon>Ochrophyta</taxon>
        <taxon>Bacillariophyta</taxon>
        <taxon>Bacillariophyceae</taxon>
        <taxon>Bacillariophycidae</taxon>
        <taxon>Bacillariales</taxon>
        <taxon>Bacillariaceae</taxon>
        <taxon>Pseudo-nitzschia</taxon>
    </lineage>
</organism>
<reference evidence="9" key="1">
    <citation type="submission" date="2021-01" db="EMBL/GenBank/DDBJ databases">
        <authorList>
            <person name="Corre E."/>
            <person name="Pelletier E."/>
            <person name="Niang G."/>
            <person name="Scheremetjew M."/>
            <person name="Finn R."/>
            <person name="Kale V."/>
            <person name="Holt S."/>
            <person name="Cochrane G."/>
            <person name="Meng A."/>
            <person name="Brown T."/>
            <person name="Cohen L."/>
        </authorList>
    </citation>
    <scope>NUCLEOTIDE SEQUENCE</scope>
    <source>
        <strain evidence="9">B596</strain>
    </source>
</reference>
<comment type="subcellular location">
    <subcellularLocation>
        <location evidence="1 7">Nucleus</location>
    </subcellularLocation>
</comment>
<evidence type="ECO:0000256" key="3">
    <source>
        <dbReference type="ARBA" id="ARBA00022664"/>
    </source>
</evidence>
<dbReference type="EMBL" id="HBFG01001329">
    <property type="protein sequence ID" value="CAD8729513.1"/>
    <property type="molecule type" value="Transcribed_RNA"/>
</dbReference>
<dbReference type="Gene3D" id="2.30.30.140">
    <property type="match status" value="1"/>
</dbReference>
<accession>A0A7S0XQD6</accession>
<feature type="compositionally biased region" description="Low complexity" evidence="8">
    <location>
        <begin position="357"/>
        <end position="366"/>
    </location>
</feature>
<feature type="compositionally biased region" description="Basic and acidic residues" evidence="8">
    <location>
        <begin position="429"/>
        <end position="460"/>
    </location>
</feature>
<dbReference type="PANTHER" id="PTHR23142">
    <property type="entry name" value="PRE-MRNA-SPLICING FACTOR 38A-RELATED"/>
    <property type="match status" value="1"/>
</dbReference>
<evidence type="ECO:0000256" key="4">
    <source>
        <dbReference type="ARBA" id="ARBA00022728"/>
    </source>
</evidence>
<keyword evidence="3 7" id="KW-0507">mRNA processing</keyword>
<feature type="compositionally biased region" description="Low complexity" evidence="8">
    <location>
        <begin position="393"/>
        <end position="405"/>
    </location>
</feature>
<sequence>MSRSALWRQEGAKKMREKEAEDLFSTAVEGGRNNPSKTLPLWGPDDSFHFNPVLLEKIINSRYFQKCCREMTDWNKLVDEIYYSVQDLEPFAMGGQPSNAFCLLLRLLTLRCSEKQMKLLLDHVDSPYIRGIGFLYLRYAAEPTTMWKWIEPYLNDDEPIKLTATKGKQQSKFGQEETIGSLVRKLWSERDFYGTMLPRLPIQVERDLQVKLLFAEKIQQRGQKHLANYKTMDYFKKLGSRVMALYGDDENPITWYEGVVDKVLLRDQGRELKVPKFVVTFTEYGNTETVTLGEMEMMGAKLDSANEKPASRDVGRGYDRNRGPSDSGRGYDRGRGGDRGSDRGYDRGYDRRDNDSRGYNNSNRGYNNGGRRGNDSRRGYDDRREPRRGYGDGYSQSSAAALPSSDDLYEEVRRRERETAQSSSRSSNKRSDYHRSDRGYKSSRDSSNRHQDSYRTEQRSSDPPPQPDSAPAEKKRSAEEIAAQQEKRRKLMAKYG</sequence>
<dbReference type="Pfam" id="PF03371">
    <property type="entry name" value="PRP38"/>
    <property type="match status" value="1"/>
</dbReference>
<evidence type="ECO:0000256" key="8">
    <source>
        <dbReference type="SAM" id="MobiDB-lite"/>
    </source>
</evidence>
<comment type="similarity">
    <text evidence="2 7">Belongs to the PRP38 family.</text>
</comment>
<evidence type="ECO:0000313" key="9">
    <source>
        <dbReference type="EMBL" id="CAD8729513.1"/>
    </source>
</evidence>
<dbReference type="AlphaFoldDB" id="A0A7S0XQD6"/>
<keyword evidence="5 7" id="KW-0508">mRNA splicing</keyword>
<dbReference type="GO" id="GO:0005681">
    <property type="term" value="C:spliceosomal complex"/>
    <property type="evidence" value="ECO:0007669"/>
    <property type="project" value="UniProtKB-KW"/>
</dbReference>